<evidence type="ECO:0000313" key="1">
    <source>
        <dbReference type="EMBL" id="CEN59760.1"/>
    </source>
</evidence>
<dbReference type="Proteomes" id="UP000054771">
    <property type="component" value="Unassembled WGS sequence"/>
</dbReference>
<protein>
    <submittedName>
        <fullName evidence="1">Uncharacterized protein</fullName>
    </submittedName>
</protein>
<dbReference type="STRING" id="454130.A0A0U5GP62"/>
<reference evidence="2" key="1">
    <citation type="journal article" date="2016" name="Genome Announc.">
        <title>Draft genome sequences of fungus Aspergillus calidoustus.</title>
        <authorList>
            <person name="Horn F."/>
            <person name="Linde J."/>
            <person name="Mattern D.J."/>
            <person name="Walther G."/>
            <person name="Guthke R."/>
            <person name="Scherlach K."/>
            <person name="Martin K."/>
            <person name="Brakhage A.A."/>
            <person name="Petzke L."/>
            <person name="Valiante V."/>
        </authorList>
    </citation>
    <scope>NUCLEOTIDE SEQUENCE [LARGE SCALE GENOMIC DNA]</scope>
    <source>
        <strain evidence="2">SF006504</strain>
    </source>
</reference>
<dbReference type="PANTHER" id="PTHR39603">
    <property type="entry name" value="CYANOVIRIN-N DOMAIN-CONTAINING PROTEIN"/>
    <property type="match status" value="1"/>
</dbReference>
<dbReference type="AlphaFoldDB" id="A0A0U5GP62"/>
<dbReference type="PANTHER" id="PTHR39603:SF1">
    <property type="entry name" value="CYANOVIRIN-N DOMAIN-CONTAINING PROTEIN"/>
    <property type="match status" value="1"/>
</dbReference>
<evidence type="ECO:0000313" key="2">
    <source>
        <dbReference type="Proteomes" id="UP000054771"/>
    </source>
</evidence>
<keyword evidence="2" id="KW-1185">Reference proteome</keyword>
<organism evidence="1 2">
    <name type="scientific">Aspergillus calidoustus</name>
    <dbReference type="NCBI Taxonomy" id="454130"/>
    <lineage>
        <taxon>Eukaryota</taxon>
        <taxon>Fungi</taxon>
        <taxon>Dikarya</taxon>
        <taxon>Ascomycota</taxon>
        <taxon>Pezizomycotina</taxon>
        <taxon>Eurotiomycetes</taxon>
        <taxon>Eurotiomycetidae</taxon>
        <taxon>Eurotiales</taxon>
        <taxon>Aspergillaceae</taxon>
        <taxon>Aspergillus</taxon>
        <taxon>Aspergillus subgen. Nidulantes</taxon>
    </lineage>
</organism>
<proteinExistence type="predicted"/>
<dbReference type="OrthoDB" id="2112446at2759"/>
<dbReference type="EMBL" id="CDMC01000002">
    <property type="protein sequence ID" value="CEN59760.1"/>
    <property type="molecule type" value="Genomic_DNA"/>
</dbReference>
<accession>A0A0U5GP62</accession>
<name>A0A0U5GP62_ASPCI</name>
<gene>
    <name evidence="1" type="ORF">ASPCAL02204</name>
</gene>
<sequence>MFRKEFHLLTRTLQIMTPTFSTIVAPILAVAGSALALPSNVSPVDVSPLEKRFDLTCQDNGGGYRPVGEVQACVNYLFNKGATHCVVDGNNVIFCRAVNTVITGATSVVGQAQASIAVSMLPGVRRISSMRALLQMAGWEVLLLPVAMGALLWQSTGAEEFTVVGALRDVGH</sequence>